<dbReference type="GO" id="GO:0016757">
    <property type="term" value="F:glycosyltransferase activity"/>
    <property type="evidence" value="ECO:0007669"/>
    <property type="project" value="UniProtKB-KW"/>
</dbReference>
<name>A0A4Y4C431_9CORY</name>
<evidence type="ECO:0000313" key="13">
    <source>
        <dbReference type="Proteomes" id="UP000319986"/>
    </source>
</evidence>
<evidence type="ECO:0000313" key="12">
    <source>
        <dbReference type="EMBL" id="GEC86602.1"/>
    </source>
</evidence>
<dbReference type="InterPro" id="IPR007229">
    <property type="entry name" value="Nic_PRibTrfase-Fam"/>
</dbReference>
<keyword evidence="7 9" id="KW-0808">Transferase</keyword>
<evidence type="ECO:0000256" key="3">
    <source>
        <dbReference type="ARBA" id="ARBA00013236"/>
    </source>
</evidence>
<dbReference type="GO" id="GO:0004516">
    <property type="term" value="F:nicotinate phosphoribosyltransferase activity"/>
    <property type="evidence" value="ECO:0007669"/>
    <property type="project" value="UniProtKB-UniRule"/>
</dbReference>
<dbReference type="SUPFAM" id="SSF51690">
    <property type="entry name" value="Nicotinate/Quinolinate PRTase C-terminal domain-like"/>
    <property type="match status" value="1"/>
</dbReference>
<dbReference type="SUPFAM" id="SSF54675">
    <property type="entry name" value="Nicotinate/Quinolinate PRTase N-terminal domain-like"/>
    <property type="match status" value="1"/>
</dbReference>
<dbReference type="PIRSF" id="PIRSF000484">
    <property type="entry name" value="NAPRT"/>
    <property type="match status" value="1"/>
</dbReference>
<dbReference type="PANTHER" id="PTHR11098">
    <property type="entry name" value="NICOTINATE PHOSPHORIBOSYLTRANSFERASE"/>
    <property type="match status" value="1"/>
</dbReference>
<comment type="catalytic activity">
    <reaction evidence="8 9">
        <text>5-phospho-alpha-D-ribose 1-diphosphate + nicotinate + ATP + H2O = nicotinate beta-D-ribonucleotide + ADP + phosphate + diphosphate</text>
        <dbReference type="Rhea" id="RHEA:36163"/>
        <dbReference type="ChEBI" id="CHEBI:15377"/>
        <dbReference type="ChEBI" id="CHEBI:30616"/>
        <dbReference type="ChEBI" id="CHEBI:32544"/>
        <dbReference type="ChEBI" id="CHEBI:33019"/>
        <dbReference type="ChEBI" id="CHEBI:43474"/>
        <dbReference type="ChEBI" id="CHEBI:57502"/>
        <dbReference type="ChEBI" id="CHEBI:58017"/>
        <dbReference type="ChEBI" id="CHEBI:456216"/>
        <dbReference type="EC" id="6.3.4.21"/>
    </reaction>
</comment>
<dbReference type="Gene3D" id="3.20.140.10">
    <property type="entry name" value="nicotinate phosphoribosyltransferase"/>
    <property type="match status" value="1"/>
</dbReference>
<dbReference type="Proteomes" id="UP000319986">
    <property type="component" value="Unassembled WGS sequence"/>
</dbReference>
<dbReference type="EMBL" id="BJNT01000015">
    <property type="protein sequence ID" value="GEC86602.1"/>
    <property type="molecule type" value="Genomic_DNA"/>
</dbReference>
<dbReference type="AlphaFoldDB" id="A0A4Y4C431"/>
<feature type="domain" description="Nicotinate phosphoribosyltransferase N-terminal" evidence="11">
    <location>
        <begin position="1"/>
        <end position="118"/>
    </location>
</feature>
<evidence type="ECO:0000256" key="4">
    <source>
        <dbReference type="ARBA" id="ARBA00022553"/>
    </source>
</evidence>
<evidence type="ECO:0000256" key="8">
    <source>
        <dbReference type="ARBA" id="ARBA00048668"/>
    </source>
</evidence>
<reference evidence="12 13" key="1">
    <citation type="submission" date="2019-06" db="EMBL/GenBank/DDBJ databases">
        <title>Whole genome shotgun sequence of Corynebacterium variabile NBRC 15286.</title>
        <authorList>
            <person name="Hosoyama A."/>
            <person name="Uohara A."/>
            <person name="Ohji S."/>
            <person name="Ichikawa N."/>
        </authorList>
    </citation>
    <scope>NUCLEOTIDE SEQUENCE [LARGE SCALE GENOMIC DNA]</scope>
    <source>
        <strain evidence="12 13">NBRC 15286</strain>
    </source>
</reference>
<gene>
    <name evidence="12" type="ORF">CVA01_19160</name>
</gene>
<dbReference type="NCBIfam" id="NF009131">
    <property type="entry name" value="PRK12484.1"/>
    <property type="match status" value="1"/>
</dbReference>
<dbReference type="EC" id="6.3.4.21" evidence="3 9"/>
<dbReference type="Pfam" id="PF17767">
    <property type="entry name" value="NAPRTase_N"/>
    <property type="match status" value="1"/>
</dbReference>
<protein>
    <recommendedName>
        <fullName evidence="3 9">Nicotinate phosphoribosyltransferase</fullName>
        <ecNumber evidence="3 9">6.3.4.21</ecNumber>
    </recommendedName>
</protein>
<dbReference type="UniPathway" id="UPA00253">
    <property type="reaction ID" value="UER00457"/>
</dbReference>
<dbReference type="PANTHER" id="PTHR11098:SF8">
    <property type="entry name" value="NICOTINATE PHOSPHORIBOSYLTRANSFERASE PNCB1"/>
    <property type="match status" value="1"/>
</dbReference>
<keyword evidence="12" id="KW-0328">Glycosyltransferase</keyword>
<evidence type="ECO:0000256" key="6">
    <source>
        <dbReference type="ARBA" id="ARBA00022642"/>
    </source>
</evidence>
<keyword evidence="4" id="KW-0597">Phosphoprotein</keyword>
<dbReference type="GO" id="GO:0034355">
    <property type="term" value="P:NAD+ biosynthetic process via the salvage pathway"/>
    <property type="evidence" value="ECO:0007669"/>
    <property type="project" value="TreeGrafter"/>
</dbReference>
<evidence type="ECO:0000256" key="9">
    <source>
        <dbReference type="RuleBase" id="RU365100"/>
    </source>
</evidence>
<sequence length="424" mass="45124">MYELTMLQAALADGTADRRCAFEVFTRRLPNERRYGVVAGTARVIDAVKNFRFTAEQLDGLPFLDGRTRTYLENYRFSGQIDGYREGELYFPNSPILTVRGTFAECVVLETVILSILNFDSAVASAAARMVTAAEGRPIIEMGSRRTHEDAAVSAARAAYLAGFVSTSNLEAAARYGVPVGGTSAHAWTLLHTDADGRPDEKAAFKAQIESQGVGTTLLVDTYDIRQGVANAVEVAGTGLGGVRIDSGDLGVLARQVRDQLDALGAYDTKICVSSDLDEFAIASLRSEPVDTYGAGTSVVTGSGAPTAGLVYKLVEVDGTHVHKRSRGKASHGGAKQALRACRSTGTAVEEVAWSIDEDAPDLGGVLNTVQLTVPLIQDGEPVDDLASLDESRDHLAAQLVSLPWEGLALSRDEPALSVRFIGL</sequence>
<dbReference type="InterPro" id="IPR006405">
    <property type="entry name" value="Nic_PRibTrfase_pncB"/>
</dbReference>
<organism evidence="12 13">
    <name type="scientific">Corynebacterium variabile</name>
    <dbReference type="NCBI Taxonomy" id="1727"/>
    <lineage>
        <taxon>Bacteria</taxon>
        <taxon>Bacillati</taxon>
        <taxon>Actinomycetota</taxon>
        <taxon>Actinomycetes</taxon>
        <taxon>Mycobacteriales</taxon>
        <taxon>Corynebacteriaceae</taxon>
        <taxon>Corynebacterium</taxon>
    </lineage>
</organism>
<evidence type="ECO:0000256" key="1">
    <source>
        <dbReference type="ARBA" id="ARBA00004952"/>
    </source>
</evidence>
<evidence type="ECO:0000256" key="5">
    <source>
        <dbReference type="ARBA" id="ARBA00022598"/>
    </source>
</evidence>
<dbReference type="InterPro" id="IPR041525">
    <property type="entry name" value="N/Namide_PRibTrfase"/>
</dbReference>
<dbReference type="NCBIfam" id="NF006698">
    <property type="entry name" value="PRK09243.1-5"/>
    <property type="match status" value="1"/>
</dbReference>
<keyword evidence="6 9" id="KW-0662">Pyridine nucleotide biosynthesis</keyword>
<accession>A0A4Y4C431</accession>
<evidence type="ECO:0000256" key="7">
    <source>
        <dbReference type="ARBA" id="ARBA00022679"/>
    </source>
</evidence>
<dbReference type="GO" id="GO:0005829">
    <property type="term" value="C:cytosol"/>
    <property type="evidence" value="ECO:0007669"/>
    <property type="project" value="TreeGrafter"/>
</dbReference>
<evidence type="ECO:0000259" key="10">
    <source>
        <dbReference type="Pfam" id="PF04095"/>
    </source>
</evidence>
<dbReference type="InterPro" id="IPR013785">
    <property type="entry name" value="Aldolase_TIM"/>
</dbReference>
<dbReference type="RefSeq" id="WP_244938246.1">
    <property type="nucleotide sequence ID" value="NZ_BJNT01000015.1"/>
</dbReference>
<evidence type="ECO:0000256" key="2">
    <source>
        <dbReference type="ARBA" id="ARBA00010897"/>
    </source>
</evidence>
<dbReference type="Pfam" id="PF04095">
    <property type="entry name" value="NAPRTase"/>
    <property type="match status" value="1"/>
</dbReference>
<dbReference type="Gene3D" id="3.20.20.70">
    <property type="entry name" value="Aldolase class I"/>
    <property type="match status" value="1"/>
</dbReference>
<dbReference type="InterPro" id="IPR036068">
    <property type="entry name" value="Nicotinate_pribotase-like_C"/>
</dbReference>
<comment type="pathway">
    <text evidence="1 9">Cofactor biosynthesis; NAD(+) biosynthesis; nicotinate D-ribonucleotide from nicotinate: step 1/1.</text>
</comment>
<proteinExistence type="inferred from homology"/>
<comment type="caution">
    <text evidence="12">The sequence shown here is derived from an EMBL/GenBank/DDBJ whole genome shotgun (WGS) entry which is preliminary data.</text>
</comment>
<dbReference type="GeneID" id="82888050"/>
<comment type="PTM">
    <text evidence="9">Transiently phosphorylated on a His residue during the reaction cycle. Phosphorylation strongly increases the affinity for substrates and increases the rate of nicotinate D-ribonucleotide production. Dephosphorylation regenerates the low-affinity form of the enzyme, leading to product release.</text>
</comment>
<keyword evidence="5 9" id="KW-0436">Ligase</keyword>
<feature type="domain" description="Nicotinate/nicotinamide phosphoribosyltransferase" evidence="10">
    <location>
        <begin position="140"/>
        <end position="264"/>
    </location>
</feature>
<comment type="similarity">
    <text evidence="2 9">Belongs to the NAPRTase family.</text>
</comment>
<comment type="function">
    <text evidence="9">Catalyzes the first step in the biosynthesis of NAD from nicotinic acid, the ATP-dependent synthesis of beta-nicotinate D-ribonucleotide from nicotinate and 5-phospho-D-ribose 1-phosphate.</text>
</comment>
<evidence type="ECO:0000259" key="11">
    <source>
        <dbReference type="Pfam" id="PF17767"/>
    </source>
</evidence>
<dbReference type="NCBIfam" id="TIGR01513">
    <property type="entry name" value="NAPRTase_put"/>
    <property type="match status" value="1"/>
</dbReference>
<dbReference type="InterPro" id="IPR040727">
    <property type="entry name" value="NAPRTase_N"/>
</dbReference>